<gene>
    <name evidence="1" type="ORF">FGW20_12125</name>
</gene>
<dbReference type="EMBL" id="VCYI01000019">
    <property type="protein sequence ID" value="MDN7013764.1"/>
    <property type="molecule type" value="Genomic_DNA"/>
</dbReference>
<proteinExistence type="predicted"/>
<accession>A0ABT8M589</accession>
<evidence type="ECO:0000313" key="1">
    <source>
        <dbReference type="EMBL" id="MDN7013764.1"/>
    </source>
</evidence>
<dbReference type="Proteomes" id="UP001168423">
    <property type="component" value="Unassembled WGS sequence"/>
</dbReference>
<evidence type="ECO:0000313" key="2">
    <source>
        <dbReference type="Proteomes" id="UP001168423"/>
    </source>
</evidence>
<dbReference type="RefSeq" id="WP_301678363.1">
    <property type="nucleotide sequence ID" value="NZ_VCYI01000019.1"/>
</dbReference>
<reference evidence="1" key="1">
    <citation type="submission" date="2019-05" db="EMBL/GenBank/DDBJ databases">
        <title>Isolation and characterization of methanogens from the cold seep sediment at Four-Way Closure Ridge.</title>
        <authorList>
            <person name="You Y.-T."/>
            <person name="Chen S.-C."/>
            <person name="Zhang W.-L."/>
            <person name="Lai M.-C."/>
        </authorList>
    </citation>
    <scope>NUCLEOTIDE SEQUENCE</scope>
    <source>
        <strain evidence="1">FWC-SCC3</strain>
    </source>
</reference>
<name>A0ABT8M589_9EURY</name>
<sequence length="110" mass="12278">MDLATFFGDEGIDVFSWVAIEDLPDADRASVLEFFPAARSMIVFGREVPIPVYRMPQREKTREMLRTAESLDNTAVRLAGRLDAEQIPARPVPLYLPVRIVDGRVQGSSG</sequence>
<comment type="caution">
    <text evidence="1">The sequence shown here is derived from an EMBL/GenBank/DDBJ whole genome shotgun (WGS) entry which is preliminary data.</text>
</comment>
<organism evidence="1 2">
    <name type="scientific">Methanoculleus methanifontis</name>
    <dbReference type="NCBI Taxonomy" id="2584086"/>
    <lineage>
        <taxon>Archaea</taxon>
        <taxon>Methanobacteriati</taxon>
        <taxon>Methanobacteriota</taxon>
        <taxon>Stenosarchaea group</taxon>
        <taxon>Methanomicrobia</taxon>
        <taxon>Methanomicrobiales</taxon>
        <taxon>Methanomicrobiaceae</taxon>
        <taxon>Methanoculleus</taxon>
    </lineage>
</organism>
<keyword evidence="2" id="KW-1185">Reference proteome</keyword>
<protein>
    <submittedName>
        <fullName evidence="1">Uncharacterized protein</fullName>
    </submittedName>
</protein>